<feature type="compositionally biased region" description="Basic residues" evidence="1">
    <location>
        <begin position="159"/>
        <end position="168"/>
    </location>
</feature>
<dbReference type="STRING" id="7395.A0A1A9VEY9"/>
<evidence type="ECO:0000313" key="4">
    <source>
        <dbReference type="Proteomes" id="UP000078200"/>
    </source>
</evidence>
<keyword evidence="4" id="KW-1185">Reference proteome</keyword>
<protein>
    <recommendedName>
        <fullName evidence="2">TACO1/YebC-like second and third domain-containing protein</fullName>
    </recommendedName>
</protein>
<feature type="compositionally biased region" description="Basic and acidic residues" evidence="1">
    <location>
        <begin position="149"/>
        <end position="158"/>
    </location>
</feature>
<feature type="domain" description="TACO1/YebC-like second and third" evidence="2">
    <location>
        <begin position="432"/>
        <end position="583"/>
    </location>
</feature>
<dbReference type="InterPro" id="IPR048300">
    <property type="entry name" value="TACO1_YebC-like_2nd/3rd_dom"/>
</dbReference>
<feature type="region of interest" description="Disordered" evidence="1">
    <location>
        <begin position="39"/>
        <end position="62"/>
    </location>
</feature>
<dbReference type="SUPFAM" id="SSF75625">
    <property type="entry name" value="YebC-like"/>
    <property type="match status" value="1"/>
</dbReference>
<dbReference type="GO" id="GO:0005739">
    <property type="term" value="C:mitochondrion"/>
    <property type="evidence" value="ECO:0007669"/>
    <property type="project" value="TreeGrafter"/>
</dbReference>
<dbReference type="InterPro" id="IPR002876">
    <property type="entry name" value="Transcrip_reg_TACO1-like"/>
</dbReference>
<feature type="region of interest" description="Disordered" evidence="1">
    <location>
        <begin position="245"/>
        <end position="268"/>
    </location>
</feature>
<feature type="compositionally biased region" description="Basic residues" evidence="1">
    <location>
        <begin position="252"/>
        <end position="262"/>
    </location>
</feature>
<proteinExistence type="predicted"/>
<feature type="compositionally biased region" description="Polar residues" evidence="1">
    <location>
        <begin position="139"/>
        <end position="148"/>
    </location>
</feature>
<feature type="region of interest" description="Disordered" evidence="1">
    <location>
        <begin position="134"/>
        <end position="204"/>
    </location>
</feature>
<organism evidence="3 4">
    <name type="scientific">Glossina austeni</name>
    <name type="common">Savannah tsetse fly</name>
    <dbReference type="NCBI Taxonomy" id="7395"/>
    <lineage>
        <taxon>Eukaryota</taxon>
        <taxon>Metazoa</taxon>
        <taxon>Ecdysozoa</taxon>
        <taxon>Arthropoda</taxon>
        <taxon>Hexapoda</taxon>
        <taxon>Insecta</taxon>
        <taxon>Pterygota</taxon>
        <taxon>Neoptera</taxon>
        <taxon>Endopterygota</taxon>
        <taxon>Diptera</taxon>
        <taxon>Brachycera</taxon>
        <taxon>Muscomorpha</taxon>
        <taxon>Hippoboscoidea</taxon>
        <taxon>Glossinidae</taxon>
        <taxon>Glossina</taxon>
    </lineage>
</organism>
<evidence type="ECO:0000256" key="1">
    <source>
        <dbReference type="SAM" id="MobiDB-lite"/>
    </source>
</evidence>
<dbReference type="EnsemblMetazoa" id="GAUT035153-RA">
    <property type="protein sequence ID" value="GAUT035153-PA"/>
    <property type="gene ID" value="GAUT035153"/>
</dbReference>
<evidence type="ECO:0000259" key="2">
    <source>
        <dbReference type="Pfam" id="PF01709"/>
    </source>
</evidence>
<dbReference type="AlphaFoldDB" id="A0A1A9VEY9"/>
<name>A0A1A9VEY9_GLOAU</name>
<dbReference type="InterPro" id="IPR029072">
    <property type="entry name" value="YebC-like"/>
</dbReference>
<dbReference type="Pfam" id="PF01709">
    <property type="entry name" value="Transcrip_reg"/>
    <property type="match status" value="1"/>
</dbReference>
<sequence length="584" mass="66677">MSNASAVRNEIENGDVRKNLQKIQKLVQDIERFRHKALPPLPTNVKGAESHYKSRPRRSKLPDFSNLDLPMLSEDLRKNIMRYYQYSKVLMRNQKLRNQLQPLYKQKRKPPVITRISLNYAQLVKPAALRNLRLRSTEARSTGGANKTSETKARDSSQRKRSKSHSAKKLLNANQKENDGKRISSNNNQEITGDRYNSKTFKNKISRKQVGSDITLKAPRSSLDVVNVHHNRSLPVQRAIKPNKGTVVNKKPNTKRRRGKRSKQVETQKPCEVVEIPEPKKPKTVDFEEDYSKIMDKYRVKSRDTYPKSRACDVLSLEHRPFQSTPSEVLKRILTVRVPHTEMGYDENETVRRPFHSYERLEKEARYAEKVRLAVIGGGSRDPSYNERLSKVVETALSENVSSHFLDATINSCKGPGTGEKSLKILQIELGGGIYILCTAYTCHFSLLKKALDGALKRYNARFSPVLQHFTSCPVITAIAPPYTCINCQPNTPALRKDAYELDVVSIDILNFDTRAVAIRCEQASMFGAVRALPKKGYEIKNIDFGFKAKEFIAPMGNDFNMYWRFLAVLEELDDIDSVTDNVY</sequence>
<reference evidence="3" key="1">
    <citation type="submission" date="2020-05" db="UniProtKB">
        <authorList>
            <consortium name="EnsemblMetazoa"/>
        </authorList>
    </citation>
    <scope>IDENTIFICATION</scope>
    <source>
        <strain evidence="3">TTRI</strain>
    </source>
</reference>
<accession>A0A1A9VEY9</accession>
<dbReference type="PANTHER" id="PTHR12532">
    <property type="entry name" value="TRANSLATIONAL ACTIVATOR OF CYTOCHROME C OXIDASE 1"/>
    <property type="match status" value="1"/>
</dbReference>
<dbReference type="VEuPathDB" id="VectorBase:GAUT035153"/>
<evidence type="ECO:0000313" key="3">
    <source>
        <dbReference type="EnsemblMetazoa" id="GAUT035153-PA"/>
    </source>
</evidence>
<dbReference type="Proteomes" id="UP000078200">
    <property type="component" value="Unassembled WGS sequence"/>
</dbReference>
<dbReference type="PANTHER" id="PTHR12532:SF0">
    <property type="entry name" value="TRANSLATIONAL ACTIVATOR OF CYTOCHROME C OXIDASE 1"/>
    <property type="match status" value="1"/>
</dbReference>